<dbReference type="EMBL" id="FOPP01000001">
    <property type="protein sequence ID" value="SFG63434.1"/>
    <property type="molecule type" value="Genomic_DNA"/>
</dbReference>
<feature type="domain" description="FecR protein" evidence="1">
    <location>
        <begin position="116"/>
        <end position="207"/>
    </location>
</feature>
<feature type="domain" description="Protein FecR C-terminal" evidence="2">
    <location>
        <begin position="250"/>
        <end position="316"/>
    </location>
</feature>
<dbReference type="Pfam" id="PF04773">
    <property type="entry name" value="FecR"/>
    <property type="match status" value="1"/>
</dbReference>
<keyword evidence="4" id="KW-1185">Reference proteome</keyword>
<gene>
    <name evidence="3" type="ORF">SAMN04489864_101372</name>
</gene>
<dbReference type="InterPro" id="IPR012373">
    <property type="entry name" value="Ferrdict_sens_TM"/>
</dbReference>
<dbReference type="Pfam" id="PF16344">
    <property type="entry name" value="FecR_C"/>
    <property type="match status" value="1"/>
</dbReference>
<dbReference type="PANTHER" id="PTHR30273">
    <property type="entry name" value="PERIPLASMIC SIGNAL SENSOR AND SIGMA FACTOR ACTIVATOR FECR-RELATED"/>
    <property type="match status" value="1"/>
</dbReference>
<dbReference type="GO" id="GO:0016989">
    <property type="term" value="F:sigma factor antagonist activity"/>
    <property type="evidence" value="ECO:0007669"/>
    <property type="project" value="TreeGrafter"/>
</dbReference>
<reference evidence="3 4" key="1">
    <citation type="submission" date="2016-10" db="EMBL/GenBank/DDBJ databases">
        <authorList>
            <person name="de Groot N.N."/>
        </authorList>
    </citation>
    <scope>NUCLEOTIDE SEQUENCE [LARGE SCALE GENOMIC DNA]</scope>
    <source>
        <strain evidence="3 4">DSM 18684</strain>
    </source>
</reference>
<sequence>MLINDESLALITRYLNNTSDETLQQAVAAFRSASSENEAYFSSMERLWHQSAKAGVLEEINVADAAKRLKNNLPQNASKPQSAMVWIRGVAASLLILSLGYWIFSHGDKPNYLVRATSSGQIDSVKLPDGSVVILAGSSELVYPDKFNSSTREISLIKGEAFFKIIRDVAHPFKVAINESEVVVLGTSFNIEVADSAINLGVKTGKVSFSPYKSAAASILTAGQAISYDVKKREVSSKTAENEDAWLTKELVFVDTPLEEVCRQLTDYYKIEIKLQDNKQHSKKLNARFTNQPLDDVLLVLKAAYSFEIKKENNQINLITP</sequence>
<dbReference type="OrthoDB" id="1452822at2"/>
<evidence type="ECO:0000259" key="2">
    <source>
        <dbReference type="Pfam" id="PF16344"/>
    </source>
</evidence>
<dbReference type="InterPro" id="IPR006860">
    <property type="entry name" value="FecR"/>
</dbReference>
<dbReference type="STRING" id="414048.SAMN04489864_101372"/>
<dbReference type="RefSeq" id="WP_090991847.1">
    <property type="nucleotide sequence ID" value="NZ_FOPP01000001.1"/>
</dbReference>
<dbReference type="PIRSF" id="PIRSF018266">
    <property type="entry name" value="FecR"/>
    <property type="match status" value="1"/>
</dbReference>
<dbReference type="AlphaFoldDB" id="A0A1I2TEP9"/>
<proteinExistence type="predicted"/>
<organism evidence="3 4">
    <name type="scientific">Pedobacter insulae</name>
    <dbReference type="NCBI Taxonomy" id="414048"/>
    <lineage>
        <taxon>Bacteria</taxon>
        <taxon>Pseudomonadati</taxon>
        <taxon>Bacteroidota</taxon>
        <taxon>Sphingobacteriia</taxon>
        <taxon>Sphingobacteriales</taxon>
        <taxon>Sphingobacteriaceae</taxon>
        <taxon>Pedobacter</taxon>
    </lineage>
</organism>
<name>A0A1I2TEP9_9SPHI</name>
<dbReference type="InterPro" id="IPR032508">
    <property type="entry name" value="FecR_C"/>
</dbReference>
<protein>
    <submittedName>
        <fullName evidence="3">Ferric-dicitrate binding protein FerR, regulates iron transport through sigma-19</fullName>
    </submittedName>
</protein>
<dbReference type="Gene3D" id="3.55.50.30">
    <property type="match status" value="1"/>
</dbReference>
<evidence type="ECO:0000259" key="1">
    <source>
        <dbReference type="Pfam" id="PF04773"/>
    </source>
</evidence>
<evidence type="ECO:0000313" key="4">
    <source>
        <dbReference type="Proteomes" id="UP000199666"/>
    </source>
</evidence>
<accession>A0A1I2TEP9</accession>
<dbReference type="Proteomes" id="UP000199666">
    <property type="component" value="Unassembled WGS sequence"/>
</dbReference>
<dbReference type="PANTHER" id="PTHR30273:SF2">
    <property type="entry name" value="PROTEIN FECR"/>
    <property type="match status" value="1"/>
</dbReference>
<dbReference type="Gene3D" id="2.60.120.1440">
    <property type="match status" value="1"/>
</dbReference>
<evidence type="ECO:0000313" key="3">
    <source>
        <dbReference type="EMBL" id="SFG63434.1"/>
    </source>
</evidence>